<dbReference type="KEGG" id="xba:C7S18_12790"/>
<reference evidence="3 4" key="2">
    <citation type="submission" date="2018-03" db="EMBL/GenBank/DDBJ databases">
        <authorList>
            <person name="Keele B.F."/>
        </authorList>
    </citation>
    <scope>NUCLEOTIDE SEQUENCE [LARGE SCALE GENOMIC DNA]</scope>
    <source>
        <strain evidence="3 4">D13</strain>
    </source>
</reference>
<organism evidence="3 4">
    <name type="scientific">Ahniella affigens</name>
    <dbReference type="NCBI Taxonomy" id="2021234"/>
    <lineage>
        <taxon>Bacteria</taxon>
        <taxon>Pseudomonadati</taxon>
        <taxon>Pseudomonadota</taxon>
        <taxon>Gammaproteobacteria</taxon>
        <taxon>Lysobacterales</taxon>
        <taxon>Rhodanobacteraceae</taxon>
        <taxon>Ahniella</taxon>
    </lineage>
</organism>
<dbReference type="AlphaFoldDB" id="A0A2P1PZ31"/>
<dbReference type="OrthoDB" id="9783171at2"/>
<evidence type="ECO:0000259" key="2">
    <source>
        <dbReference type="Pfam" id="PF13640"/>
    </source>
</evidence>
<sequence>MHHSSLAATCPPVSGPQPDTTGAAGKARRNTESCAYLAQSDARRKCAKSVCSGCAVGVFDGRDGRPLWNSCRFTGYGRSERNQPASVTHSVPALPLLRHRPNTATPIYSRHRHTDDSFTMPYCFDQARLMALAAASRDQYQSALPYPHTVIEQLLIPDTARQLRADFPHPDDDMAWDRFGAIGFEVKRASPHEERFPESIRHAVHDLNSGPFIRFLEHLTGIEHLLPDPHLHGAGIHLSKRGDHLGIHADFNWHEGLRAHRRINLLIYLNDDDWQETWGGELEIWSTDAARKEKSVAPIFNRAVIFNTRSDTFHGHPTPLATPEHTYRRSLAMYYYSTERPADELRPVHNTLYKGLHVA</sequence>
<dbReference type="Gene3D" id="2.60.120.620">
    <property type="entry name" value="q2cbj1_9rhob like domain"/>
    <property type="match status" value="1"/>
</dbReference>
<accession>A0A2P1PZ31</accession>
<dbReference type="InterPro" id="IPR044862">
    <property type="entry name" value="Pro_4_hyd_alph_FE2OG_OXY"/>
</dbReference>
<dbReference type="Proteomes" id="UP000241074">
    <property type="component" value="Chromosome"/>
</dbReference>
<protein>
    <recommendedName>
        <fullName evidence="2">Prolyl 4-hydroxylase alpha subunit Fe(2+) 2OG dioxygenase domain-containing protein</fullName>
    </recommendedName>
</protein>
<evidence type="ECO:0000313" key="4">
    <source>
        <dbReference type="Proteomes" id="UP000241074"/>
    </source>
</evidence>
<name>A0A2P1PZ31_9GAMM</name>
<feature type="domain" description="Prolyl 4-hydroxylase alpha subunit Fe(2+) 2OG dioxygenase" evidence="2">
    <location>
        <begin position="238"/>
        <end position="336"/>
    </location>
</feature>
<reference evidence="3 4" key="1">
    <citation type="submission" date="2018-03" db="EMBL/GenBank/DDBJ databases">
        <title>Ahniella affigens gen. nov., sp. nov., a gammaproteobacterium isolated from sandy soil near a stream.</title>
        <authorList>
            <person name="Ko Y."/>
            <person name="Kim J.-H."/>
        </authorList>
    </citation>
    <scope>NUCLEOTIDE SEQUENCE [LARGE SCALE GENOMIC DNA]</scope>
    <source>
        <strain evidence="3 4">D13</strain>
    </source>
</reference>
<keyword evidence="4" id="KW-1185">Reference proteome</keyword>
<evidence type="ECO:0000313" key="3">
    <source>
        <dbReference type="EMBL" id="AVQ00098.1"/>
    </source>
</evidence>
<dbReference type="EMBL" id="CP027860">
    <property type="protein sequence ID" value="AVQ00098.1"/>
    <property type="molecule type" value="Genomic_DNA"/>
</dbReference>
<dbReference type="Pfam" id="PF13640">
    <property type="entry name" value="2OG-FeII_Oxy_3"/>
    <property type="match status" value="1"/>
</dbReference>
<dbReference type="InterPro" id="IPR051842">
    <property type="entry name" value="uS12_prolyl_hydroxylase"/>
</dbReference>
<feature type="region of interest" description="Disordered" evidence="1">
    <location>
        <begin position="1"/>
        <end position="28"/>
    </location>
</feature>
<dbReference type="PANTHER" id="PTHR12117">
    <property type="entry name" value="HISTONE ACETYLTRANSFERASE COMPLEX"/>
    <property type="match status" value="1"/>
</dbReference>
<gene>
    <name evidence="3" type="ORF">C7S18_12790</name>
</gene>
<proteinExistence type="predicted"/>
<dbReference type="PANTHER" id="PTHR12117:SF0">
    <property type="entry name" value="PROLYL 3-HYDROXYLASE OGFOD1"/>
    <property type="match status" value="1"/>
</dbReference>
<evidence type="ECO:0000256" key="1">
    <source>
        <dbReference type="SAM" id="MobiDB-lite"/>
    </source>
</evidence>